<sequence>MALQNSIWNLTIGAISPMYTYSPFTGDSSSGWATTCTDTGNVYLCDGDTAHVTGTGASVSISFDGTGIAFYGNVTTSMTVTIAVDGGSPTTATPDASLQLLATHQGLASGNHTAVLTAAPSSPAALLYFTQGIVSYDTGIANSQPDITYVDDLDPQISYGSYWFPYPNYSNDSQASAGNGTFHASNAFNTTASLRFNASAVLLYGPCYSATGLYTVDVDPGPGTVTLNTTAAGPQVGAHVFQNCLRYFATGLDPTVERTITMTNIENGTYATLDYIELVGFSSTGSGGGGSTSGGSTSGGSTSGGSNVGAIVGGVVGGVGGLLLILLAFFLWRRRQQKARAKPDPFPARVSLDQADGEVSPALATGSTAPLAISSNGASDGRPVSEMTQNLLSPSTPGGATALPPMSQKQVLLAQYAVAQRRARHAPSTLSAPDSVDPPTSPSVPASGSAPSAPSSAAGAAATQPSPQTQTSPTSTDVLSPAAATTDSLAPYGQDTPNVSLSQISNEVNRIIAQLSALGRPPAPGGTGDEEWEEDLEAGTLPPTGPAPPAYDQSHGGNHY</sequence>
<evidence type="ECO:0000256" key="5">
    <source>
        <dbReference type="SAM" id="Phobius"/>
    </source>
</evidence>
<dbReference type="Proteomes" id="UP000076738">
    <property type="component" value="Unassembled WGS sequence"/>
</dbReference>
<feature type="domain" description="Epidermal growth factor receptor-like transmembrane-juxtamembrane segment" evidence="6">
    <location>
        <begin position="311"/>
        <end position="340"/>
    </location>
</feature>
<keyword evidence="8" id="KW-1185">Reference proteome</keyword>
<evidence type="ECO:0000259" key="6">
    <source>
        <dbReference type="Pfam" id="PF21314"/>
    </source>
</evidence>
<evidence type="ECO:0000313" key="8">
    <source>
        <dbReference type="Proteomes" id="UP000076738"/>
    </source>
</evidence>
<evidence type="ECO:0000313" key="7">
    <source>
        <dbReference type="EMBL" id="KZO97938.1"/>
    </source>
</evidence>
<gene>
    <name evidence="7" type="ORF">CALVIDRAFT_536037</name>
</gene>
<evidence type="ECO:0000256" key="3">
    <source>
        <dbReference type="ARBA" id="ARBA00022840"/>
    </source>
</evidence>
<keyword evidence="3" id="KW-0067">ATP-binding</keyword>
<dbReference type="AlphaFoldDB" id="A0A167NPU0"/>
<keyword evidence="1" id="KW-0597">Phosphoprotein</keyword>
<dbReference type="EMBL" id="KV417278">
    <property type="protein sequence ID" value="KZO97938.1"/>
    <property type="molecule type" value="Genomic_DNA"/>
</dbReference>
<name>A0A167NPU0_CALVF</name>
<dbReference type="InterPro" id="IPR049328">
    <property type="entry name" value="TM_ErbB1"/>
</dbReference>
<reference evidence="7 8" key="1">
    <citation type="journal article" date="2016" name="Mol. Biol. Evol.">
        <title>Comparative Genomics of Early-Diverging Mushroom-Forming Fungi Provides Insights into the Origins of Lignocellulose Decay Capabilities.</title>
        <authorList>
            <person name="Nagy L.G."/>
            <person name="Riley R."/>
            <person name="Tritt A."/>
            <person name="Adam C."/>
            <person name="Daum C."/>
            <person name="Floudas D."/>
            <person name="Sun H."/>
            <person name="Yadav J.S."/>
            <person name="Pangilinan J."/>
            <person name="Larsson K.H."/>
            <person name="Matsuura K."/>
            <person name="Barry K."/>
            <person name="Labutti K."/>
            <person name="Kuo R."/>
            <person name="Ohm R.A."/>
            <person name="Bhattacharya S.S."/>
            <person name="Shirouzu T."/>
            <person name="Yoshinaga Y."/>
            <person name="Martin F.M."/>
            <person name="Grigoriev I.V."/>
            <person name="Hibbett D.S."/>
        </authorList>
    </citation>
    <scope>NUCLEOTIDE SEQUENCE [LARGE SCALE GENOMIC DNA]</scope>
    <source>
        <strain evidence="7 8">TUFC12733</strain>
    </source>
</reference>
<dbReference type="STRING" id="1330018.A0A167NPU0"/>
<organism evidence="7 8">
    <name type="scientific">Calocera viscosa (strain TUFC12733)</name>
    <dbReference type="NCBI Taxonomy" id="1330018"/>
    <lineage>
        <taxon>Eukaryota</taxon>
        <taxon>Fungi</taxon>
        <taxon>Dikarya</taxon>
        <taxon>Basidiomycota</taxon>
        <taxon>Agaricomycotina</taxon>
        <taxon>Dacrymycetes</taxon>
        <taxon>Dacrymycetales</taxon>
        <taxon>Dacrymycetaceae</taxon>
        <taxon>Calocera</taxon>
    </lineage>
</organism>
<feature type="compositionally biased region" description="Low complexity" evidence="4">
    <location>
        <begin position="431"/>
        <end position="476"/>
    </location>
</feature>
<proteinExistence type="predicted"/>
<protein>
    <recommendedName>
        <fullName evidence="6">Epidermal growth factor receptor-like transmembrane-juxtamembrane segment domain-containing protein</fullName>
    </recommendedName>
</protein>
<keyword evidence="2" id="KW-0547">Nucleotide-binding</keyword>
<evidence type="ECO:0000256" key="2">
    <source>
        <dbReference type="ARBA" id="ARBA00022741"/>
    </source>
</evidence>
<dbReference type="OrthoDB" id="2576334at2759"/>
<evidence type="ECO:0000256" key="4">
    <source>
        <dbReference type="SAM" id="MobiDB-lite"/>
    </source>
</evidence>
<keyword evidence="5" id="KW-1133">Transmembrane helix</keyword>
<dbReference type="GO" id="GO:0005524">
    <property type="term" value="F:ATP binding"/>
    <property type="evidence" value="ECO:0007669"/>
    <property type="project" value="UniProtKB-KW"/>
</dbReference>
<keyword evidence="5" id="KW-0812">Transmembrane</keyword>
<feature type="region of interest" description="Disordered" evidence="4">
    <location>
        <begin position="515"/>
        <end position="560"/>
    </location>
</feature>
<evidence type="ECO:0000256" key="1">
    <source>
        <dbReference type="ARBA" id="ARBA00022553"/>
    </source>
</evidence>
<feature type="compositionally biased region" description="Polar residues" evidence="4">
    <location>
        <begin position="365"/>
        <end position="378"/>
    </location>
</feature>
<feature type="compositionally biased region" description="Polar residues" evidence="4">
    <location>
        <begin position="386"/>
        <end position="398"/>
    </location>
</feature>
<dbReference type="Gene3D" id="2.60.120.260">
    <property type="entry name" value="Galactose-binding domain-like"/>
    <property type="match status" value="2"/>
</dbReference>
<accession>A0A167NPU0</accession>
<dbReference type="Pfam" id="PF21314">
    <property type="entry name" value="TM_ErbB1"/>
    <property type="match status" value="1"/>
</dbReference>
<feature type="region of interest" description="Disordered" evidence="4">
    <location>
        <begin position="360"/>
        <end position="404"/>
    </location>
</feature>
<feature type="compositionally biased region" description="Acidic residues" evidence="4">
    <location>
        <begin position="528"/>
        <end position="537"/>
    </location>
</feature>
<feature type="transmembrane region" description="Helical" evidence="5">
    <location>
        <begin position="308"/>
        <end position="332"/>
    </location>
</feature>
<feature type="region of interest" description="Disordered" evidence="4">
    <location>
        <begin position="424"/>
        <end position="501"/>
    </location>
</feature>
<keyword evidence="5" id="KW-0472">Membrane</keyword>